<dbReference type="InterPro" id="IPR050126">
    <property type="entry name" value="Ap4A_hydrolase"/>
</dbReference>
<dbReference type="CDD" id="cd00144">
    <property type="entry name" value="MPP_PPP_family"/>
    <property type="match status" value="1"/>
</dbReference>
<keyword evidence="3" id="KW-1185">Reference proteome</keyword>
<dbReference type="RefSeq" id="WP_147928774.1">
    <property type="nucleotide sequence ID" value="NZ_VOXD01000001.1"/>
</dbReference>
<protein>
    <submittedName>
        <fullName evidence="2">Serine/threonine protein phosphatase</fullName>
    </submittedName>
</protein>
<dbReference type="InterPro" id="IPR029052">
    <property type="entry name" value="Metallo-depent_PP-like"/>
</dbReference>
<gene>
    <name evidence="2" type="ORF">FUA23_00675</name>
</gene>
<organism evidence="2 3">
    <name type="scientific">Neolewinella aurantiaca</name>
    <dbReference type="NCBI Taxonomy" id="2602767"/>
    <lineage>
        <taxon>Bacteria</taxon>
        <taxon>Pseudomonadati</taxon>
        <taxon>Bacteroidota</taxon>
        <taxon>Saprospiria</taxon>
        <taxon>Saprospirales</taxon>
        <taxon>Lewinellaceae</taxon>
        <taxon>Neolewinella</taxon>
    </lineage>
</organism>
<dbReference type="PANTHER" id="PTHR42850:SF4">
    <property type="entry name" value="ZINC-DEPENDENT ENDOPOLYPHOSPHATASE"/>
    <property type="match status" value="1"/>
</dbReference>
<dbReference type="InterPro" id="IPR004843">
    <property type="entry name" value="Calcineurin-like_PHP"/>
</dbReference>
<dbReference type="InterPro" id="IPR006186">
    <property type="entry name" value="Ser/Thr-sp_prot-phosphatase"/>
</dbReference>
<dbReference type="OrthoDB" id="9808081at2"/>
<accession>A0A5C7G0J8</accession>
<reference evidence="2 3" key="1">
    <citation type="submission" date="2019-08" db="EMBL/GenBank/DDBJ databases">
        <title>Lewinella sp. strain SSH13 Genome sequencing and assembly.</title>
        <authorList>
            <person name="Kim I."/>
        </authorList>
    </citation>
    <scope>NUCLEOTIDE SEQUENCE [LARGE SCALE GENOMIC DNA]</scope>
    <source>
        <strain evidence="2 3">SSH13</strain>
    </source>
</reference>
<dbReference type="GO" id="GO:0110154">
    <property type="term" value="P:RNA decapping"/>
    <property type="evidence" value="ECO:0007669"/>
    <property type="project" value="TreeGrafter"/>
</dbReference>
<dbReference type="GO" id="GO:0008803">
    <property type="term" value="F:bis(5'-nucleosyl)-tetraphosphatase (symmetrical) activity"/>
    <property type="evidence" value="ECO:0007669"/>
    <property type="project" value="TreeGrafter"/>
</dbReference>
<dbReference type="Gene3D" id="3.60.21.10">
    <property type="match status" value="1"/>
</dbReference>
<evidence type="ECO:0000313" key="3">
    <source>
        <dbReference type="Proteomes" id="UP000321907"/>
    </source>
</evidence>
<comment type="caution">
    <text evidence="2">The sequence shown here is derived from an EMBL/GenBank/DDBJ whole genome shotgun (WGS) entry which is preliminary data.</text>
</comment>
<dbReference type="GO" id="GO:0016791">
    <property type="term" value="F:phosphatase activity"/>
    <property type="evidence" value="ECO:0007669"/>
    <property type="project" value="TreeGrafter"/>
</dbReference>
<feature type="domain" description="Serine/threonine specific protein phosphatases" evidence="1">
    <location>
        <begin position="64"/>
        <end position="69"/>
    </location>
</feature>
<evidence type="ECO:0000259" key="1">
    <source>
        <dbReference type="PROSITE" id="PS00125"/>
    </source>
</evidence>
<name>A0A5C7G0J8_9BACT</name>
<dbReference type="EMBL" id="VOXD01000001">
    <property type="protein sequence ID" value="TXF91733.1"/>
    <property type="molecule type" value="Genomic_DNA"/>
</dbReference>
<evidence type="ECO:0000313" key="2">
    <source>
        <dbReference type="EMBL" id="TXF91733.1"/>
    </source>
</evidence>
<proteinExistence type="predicted"/>
<dbReference type="PROSITE" id="PS00125">
    <property type="entry name" value="SER_THR_PHOSPHATASE"/>
    <property type="match status" value="1"/>
</dbReference>
<dbReference type="Pfam" id="PF00149">
    <property type="entry name" value="Metallophos"/>
    <property type="match status" value="1"/>
</dbReference>
<sequence length="225" mass="25848">MRQFSITDIHGHLKTFEALLQRLDFSVHDQLFLLGDFIDRGPDSKGVIDYVEELRATGHQVHCLRGNHEQMALDAVYGNDSWRMWLNNGGKEACSSFGTHGEWFVPEPYRQWMDELPYHLSTQGYLFVHAGLDTRVDDPLADTHSLIWSRWWYEPQDKEWLDGRILVHGHTPVSRAEIEQSILDLESVPVINIDNGCFAPASRGMHHLCALELKTHALTFQENIG</sequence>
<dbReference type="GO" id="GO:0005737">
    <property type="term" value="C:cytoplasm"/>
    <property type="evidence" value="ECO:0007669"/>
    <property type="project" value="TreeGrafter"/>
</dbReference>
<dbReference type="AlphaFoldDB" id="A0A5C7G0J8"/>
<dbReference type="SUPFAM" id="SSF56300">
    <property type="entry name" value="Metallo-dependent phosphatases"/>
    <property type="match status" value="1"/>
</dbReference>
<dbReference type="PANTHER" id="PTHR42850">
    <property type="entry name" value="METALLOPHOSPHOESTERASE"/>
    <property type="match status" value="1"/>
</dbReference>
<dbReference type="Proteomes" id="UP000321907">
    <property type="component" value="Unassembled WGS sequence"/>
</dbReference>